<dbReference type="Gene3D" id="3.30.70.2940">
    <property type="match status" value="1"/>
</dbReference>
<dbReference type="InterPro" id="IPR010165">
    <property type="entry name" value="CRISPR-Cmr3_IIIB"/>
</dbReference>
<gene>
    <name evidence="1" type="primary">cmr3</name>
    <name evidence="1" type="ORF">IGS68_13735</name>
</gene>
<accession>A0ABX7BF19</accession>
<evidence type="ECO:0000313" key="1">
    <source>
        <dbReference type="EMBL" id="QQP92190.1"/>
    </source>
</evidence>
<dbReference type="Proteomes" id="UP000595197">
    <property type="component" value="Chromosome"/>
</dbReference>
<reference evidence="1" key="1">
    <citation type="submission" date="2021-02" db="EMBL/GenBank/DDBJ databases">
        <title>Skermanella TT6 skin isolate.</title>
        <authorList>
            <person name="Lee K."/>
            <person name="Ganzorig M."/>
        </authorList>
    </citation>
    <scope>NUCLEOTIDE SEQUENCE</scope>
    <source>
        <strain evidence="1">TT6</strain>
    </source>
</reference>
<dbReference type="NCBIfam" id="TIGR01888">
    <property type="entry name" value="cas_cmr3"/>
    <property type="match status" value="1"/>
</dbReference>
<dbReference type="Gene3D" id="2.60.40.4350">
    <property type="match status" value="1"/>
</dbReference>
<organism evidence="1 2">
    <name type="scientific">Skermanella cutis</name>
    <dbReference type="NCBI Taxonomy" id="2775420"/>
    <lineage>
        <taxon>Bacteria</taxon>
        <taxon>Pseudomonadati</taxon>
        <taxon>Pseudomonadota</taxon>
        <taxon>Alphaproteobacteria</taxon>
        <taxon>Rhodospirillales</taxon>
        <taxon>Azospirillaceae</taxon>
        <taxon>Skermanella</taxon>
    </lineage>
</organism>
<name>A0ABX7BF19_9PROT</name>
<dbReference type="RefSeq" id="WP_201080851.1">
    <property type="nucleotide sequence ID" value="NZ_CP067420.1"/>
</dbReference>
<keyword evidence="2" id="KW-1185">Reference proteome</keyword>
<dbReference type="InterPro" id="IPR019117">
    <property type="entry name" value="CRISPR-assoc_protein_Cmr3"/>
</dbReference>
<sequence>MTETTLTLYLTPLDLLFFRDGRSFDAGARLESGLPMPQTLAGALRSHLLARLGCDFRRLTRSVQAGQGFADALAAQGGTLACAASMALRGPWLALDGQPVVPTPSTLHREKGGQEIFRLDPLDGDLPGWTTAPGPRLHPLWMRTRTRTEPAGGFVTLDGLRAYLDGGVPGGEHFVKPSDLFQVETRSGIAVSGGSNTAAEGMIFTNGFLRLEEGVGFIAEVAGLTPAAAELLREMHLLRWGGEGRHVACEVSSQPIGWPSGPVAAAGGPLAVLTTPAFLAGGWHGRDWKPLAASVGPAPAVSGWDLALDGPKATRFLAPAGSVYFFRRGEDGALGSPSLHDGEDGGLGYGCFVTGGWNYA</sequence>
<dbReference type="Pfam" id="PF09700">
    <property type="entry name" value="Cas_Cmr3"/>
    <property type="match status" value="1"/>
</dbReference>
<proteinExistence type="predicted"/>
<evidence type="ECO:0000313" key="2">
    <source>
        <dbReference type="Proteomes" id="UP000595197"/>
    </source>
</evidence>
<dbReference type="EMBL" id="CP067420">
    <property type="protein sequence ID" value="QQP92190.1"/>
    <property type="molecule type" value="Genomic_DNA"/>
</dbReference>
<protein>
    <submittedName>
        <fullName evidence="1">Type III-B CRISPR module-associated protein Cmr3</fullName>
    </submittedName>
</protein>